<accession>A0ACC4CHT1</accession>
<evidence type="ECO:0000313" key="1">
    <source>
        <dbReference type="EMBL" id="KAL3597286.1"/>
    </source>
</evidence>
<name>A0ACC4CHT1_POPAL</name>
<organism evidence="1 2">
    <name type="scientific">Populus alba</name>
    <name type="common">White poplar</name>
    <dbReference type="NCBI Taxonomy" id="43335"/>
    <lineage>
        <taxon>Eukaryota</taxon>
        <taxon>Viridiplantae</taxon>
        <taxon>Streptophyta</taxon>
        <taxon>Embryophyta</taxon>
        <taxon>Tracheophyta</taxon>
        <taxon>Spermatophyta</taxon>
        <taxon>Magnoliopsida</taxon>
        <taxon>eudicotyledons</taxon>
        <taxon>Gunneridae</taxon>
        <taxon>Pentapetalae</taxon>
        <taxon>rosids</taxon>
        <taxon>fabids</taxon>
        <taxon>Malpighiales</taxon>
        <taxon>Salicaceae</taxon>
        <taxon>Saliceae</taxon>
        <taxon>Populus</taxon>
    </lineage>
</organism>
<dbReference type="EMBL" id="RCHU02000004">
    <property type="protein sequence ID" value="KAL3597286.1"/>
    <property type="molecule type" value="Genomic_DNA"/>
</dbReference>
<sequence length="131" mass="14613">MSAVVEIWVSELAKLKEKVTPRKPFLSKPKEGGVEDEREVKKSKVVQGETTMSEATVCLLMDRFAPILRGSLVNSRLSSIPFSRPCSKPVASETYSFLSVRSLNNLLNFTAIYWEARRANEGLVLLLLLGL</sequence>
<evidence type="ECO:0000313" key="2">
    <source>
        <dbReference type="Proteomes" id="UP000309997"/>
    </source>
</evidence>
<comment type="caution">
    <text evidence="1">The sequence shown here is derived from an EMBL/GenBank/DDBJ whole genome shotgun (WGS) entry which is preliminary data.</text>
</comment>
<protein>
    <submittedName>
        <fullName evidence="1">Uncharacterized protein</fullName>
    </submittedName>
</protein>
<gene>
    <name evidence="1" type="ORF">D5086_008923</name>
</gene>
<reference evidence="1 2" key="1">
    <citation type="journal article" date="2024" name="Plant Biotechnol. J.">
        <title>Genome and CRISPR/Cas9 system of a widespread forest tree (Populus alba) in the world.</title>
        <authorList>
            <person name="Liu Y.J."/>
            <person name="Jiang P.F."/>
            <person name="Han X.M."/>
            <person name="Li X.Y."/>
            <person name="Wang H.M."/>
            <person name="Wang Y.J."/>
            <person name="Wang X.X."/>
            <person name="Zeng Q.Y."/>
        </authorList>
    </citation>
    <scope>NUCLEOTIDE SEQUENCE [LARGE SCALE GENOMIC DNA]</scope>
    <source>
        <strain evidence="2">cv. PAL-ZL1</strain>
    </source>
</reference>
<dbReference type="Proteomes" id="UP000309997">
    <property type="component" value="Unassembled WGS sequence"/>
</dbReference>
<keyword evidence="2" id="KW-1185">Reference proteome</keyword>
<proteinExistence type="predicted"/>